<organism evidence="1 2">
    <name type="scientific">Serratia quinivorans</name>
    <dbReference type="NCBI Taxonomy" id="137545"/>
    <lineage>
        <taxon>Bacteria</taxon>
        <taxon>Pseudomonadati</taxon>
        <taxon>Pseudomonadota</taxon>
        <taxon>Gammaproteobacteria</taxon>
        <taxon>Enterobacterales</taxon>
        <taxon>Yersiniaceae</taxon>
        <taxon>Serratia</taxon>
    </lineage>
</organism>
<name>A0A380AIW5_9GAMM</name>
<dbReference type="EMBL" id="UGYN01000002">
    <property type="protein sequence ID" value="SUI81028.1"/>
    <property type="molecule type" value="Genomic_DNA"/>
</dbReference>
<dbReference type="AlphaFoldDB" id="A0A380AIW5"/>
<sequence length="176" mass="18989">MTAVQHTQLHLFKRQYVIYQLRTGQFPGRTACDKIIFHHPLDKGLAGDGAFITYAAQCGSHFIERFRGGGWNNAVDHSTGETDLLGNPICQGTVTRLRQADDGVAQYMAVFGNIIAREQGKGGQTAFQAQAQGFDQNAGYRNGLSGVGKIGADPLVLQIQFPATGFDAVAFFGDGH</sequence>
<proteinExistence type="predicted"/>
<protein>
    <submittedName>
        <fullName evidence="1">Uncharacterized protein</fullName>
    </submittedName>
</protein>
<dbReference type="Proteomes" id="UP000255529">
    <property type="component" value="Unassembled WGS sequence"/>
</dbReference>
<reference evidence="1 2" key="1">
    <citation type="submission" date="2018-06" db="EMBL/GenBank/DDBJ databases">
        <authorList>
            <consortium name="Pathogen Informatics"/>
            <person name="Doyle S."/>
        </authorList>
    </citation>
    <scope>NUCLEOTIDE SEQUENCE [LARGE SCALE GENOMIC DNA]</scope>
    <source>
        <strain evidence="1 2">NCTC11544</strain>
    </source>
</reference>
<accession>A0A380AIW5</accession>
<evidence type="ECO:0000313" key="1">
    <source>
        <dbReference type="EMBL" id="SUI81028.1"/>
    </source>
</evidence>
<evidence type="ECO:0000313" key="2">
    <source>
        <dbReference type="Proteomes" id="UP000255529"/>
    </source>
</evidence>
<gene>
    <name evidence="1" type="ORF">NCTC11544_04219</name>
</gene>